<accession>A0A1J4KF32</accession>
<keyword evidence="1" id="KW-0812">Transmembrane</keyword>
<feature type="transmembrane region" description="Helical" evidence="1">
    <location>
        <begin position="309"/>
        <end position="334"/>
    </location>
</feature>
<feature type="transmembrane region" description="Helical" evidence="1">
    <location>
        <begin position="69"/>
        <end position="91"/>
    </location>
</feature>
<feature type="transmembrane region" description="Helical" evidence="1">
    <location>
        <begin position="183"/>
        <end position="205"/>
    </location>
</feature>
<dbReference type="AlphaFoldDB" id="A0A1J4KF32"/>
<name>A0A1J4KF32_9EUKA</name>
<dbReference type="GO" id="GO:0005774">
    <property type="term" value="C:vacuolar membrane"/>
    <property type="evidence" value="ECO:0007669"/>
    <property type="project" value="TreeGrafter"/>
</dbReference>
<protein>
    <submittedName>
        <fullName evidence="2">Uncharacterized protein</fullName>
    </submittedName>
</protein>
<feature type="transmembrane region" description="Helical" evidence="1">
    <location>
        <begin position="380"/>
        <end position="406"/>
    </location>
</feature>
<feature type="transmembrane region" description="Helical" evidence="1">
    <location>
        <begin position="233"/>
        <end position="254"/>
    </location>
</feature>
<evidence type="ECO:0000313" key="2">
    <source>
        <dbReference type="EMBL" id="OHT09634.1"/>
    </source>
</evidence>
<keyword evidence="3" id="KW-1185">Reference proteome</keyword>
<feature type="transmembrane region" description="Helical" evidence="1">
    <location>
        <begin position="266"/>
        <end position="289"/>
    </location>
</feature>
<dbReference type="GO" id="GO:0015179">
    <property type="term" value="F:L-amino acid transmembrane transporter activity"/>
    <property type="evidence" value="ECO:0007669"/>
    <property type="project" value="TreeGrafter"/>
</dbReference>
<gene>
    <name evidence="2" type="ORF">TRFO_21445</name>
</gene>
<feature type="transmembrane region" description="Helical" evidence="1">
    <location>
        <begin position="159"/>
        <end position="176"/>
    </location>
</feature>
<evidence type="ECO:0000256" key="1">
    <source>
        <dbReference type="SAM" id="Phobius"/>
    </source>
</evidence>
<sequence>MESRFSSKNKDYNTIFKPKRKGTDLEYQKSPNNPSISLFSCAMILLNANFGTDPYFVGGGFINGFYYNLFALIICYIITIISFLVVVKCWIHGCTFSFRTIWEYCISKNHFCWIPELSIVLSIFYLTMFYYSDSYITLANIIVYFQDSDTLPDILQSRWIITYAVTSVLCLPAIFIKEIHQFLIISIISNIALVIPFFIMIYHFVHLYERFPDFSIESNIVYKASNPVDTLNFVLYIAAIVGNHPVIEYVVQVMNNPTYNRVKGTFFVSNIIGFLINLIVGLVSVFMFMPSSYYDNIYLMFDEDSYYRYDTLIITGKIFLYIRSVCTLVVMVWIGSRHLAQMFDSQWEYSNWPTYRWIPQTLATLCFILLNASGDYMNGTIITFSETIGMIGFMMNQFILPGLFYMRMNRKEMIFRDPWWYLSVFLLFFGVIITIASFFSQLLTKVGDG</sequence>
<dbReference type="Proteomes" id="UP000179807">
    <property type="component" value="Unassembled WGS sequence"/>
</dbReference>
<keyword evidence="1" id="KW-0472">Membrane</keyword>
<feature type="transmembrane region" description="Helical" evidence="1">
    <location>
        <begin position="355"/>
        <end position="374"/>
    </location>
</feature>
<feature type="transmembrane region" description="Helical" evidence="1">
    <location>
        <begin position="111"/>
        <end position="131"/>
    </location>
</feature>
<evidence type="ECO:0000313" key="3">
    <source>
        <dbReference type="Proteomes" id="UP000179807"/>
    </source>
</evidence>
<dbReference type="PANTHER" id="PTHR22950">
    <property type="entry name" value="AMINO ACID TRANSPORTER"/>
    <property type="match status" value="1"/>
</dbReference>
<keyword evidence="1" id="KW-1133">Transmembrane helix</keyword>
<dbReference type="EMBL" id="MLAK01000634">
    <property type="protein sequence ID" value="OHT09634.1"/>
    <property type="molecule type" value="Genomic_DNA"/>
</dbReference>
<dbReference type="RefSeq" id="XP_068362770.1">
    <property type="nucleotide sequence ID" value="XM_068501974.1"/>
</dbReference>
<dbReference type="PANTHER" id="PTHR22950:SF349">
    <property type="entry name" value="AMINO ACID TRANSPORTER TRANSMEMBRANE DOMAIN-CONTAINING PROTEIN"/>
    <property type="match status" value="1"/>
</dbReference>
<dbReference type="GeneID" id="94836678"/>
<comment type="caution">
    <text evidence="2">The sequence shown here is derived from an EMBL/GenBank/DDBJ whole genome shotgun (WGS) entry which is preliminary data.</text>
</comment>
<feature type="transmembrane region" description="Helical" evidence="1">
    <location>
        <begin position="418"/>
        <end position="439"/>
    </location>
</feature>
<reference evidence="2" key="1">
    <citation type="submission" date="2016-10" db="EMBL/GenBank/DDBJ databases">
        <authorList>
            <person name="Benchimol M."/>
            <person name="Almeida L.G."/>
            <person name="Vasconcelos A.T."/>
            <person name="Perreira-Neves A."/>
            <person name="Rosa I.A."/>
            <person name="Tasca T."/>
            <person name="Bogo M.R."/>
            <person name="de Souza W."/>
        </authorList>
    </citation>
    <scope>NUCLEOTIDE SEQUENCE [LARGE SCALE GENOMIC DNA]</scope>
    <source>
        <strain evidence="2">K</strain>
    </source>
</reference>
<dbReference type="VEuPathDB" id="TrichDB:TRFO_21445"/>
<feature type="transmembrane region" description="Helical" evidence="1">
    <location>
        <begin position="36"/>
        <end position="57"/>
    </location>
</feature>
<organism evidence="2 3">
    <name type="scientific">Tritrichomonas foetus</name>
    <dbReference type="NCBI Taxonomy" id="1144522"/>
    <lineage>
        <taxon>Eukaryota</taxon>
        <taxon>Metamonada</taxon>
        <taxon>Parabasalia</taxon>
        <taxon>Tritrichomonadida</taxon>
        <taxon>Tritrichomonadidae</taxon>
        <taxon>Tritrichomonas</taxon>
    </lineage>
</organism>
<proteinExistence type="predicted"/>